<dbReference type="GO" id="GO:0031956">
    <property type="term" value="F:medium-chain fatty acid-CoA ligase activity"/>
    <property type="evidence" value="ECO:0007669"/>
    <property type="project" value="TreeGrafter"/>
</dbReference>
<dbReference type="Pfam" id="PF13193">
    <property type="entry name" value="AMP-binding_C"/>
    <property type="match status" value="1"/>
</dbReference>
<dbReference type="GO" id="GO:0006631">
    <property type="term" value="P:fatty acid metabolic process"/>
    <property type="evidence" value="ECO:0007669"/>
    <property type="project" value="TreeGrafter"/>
</dbReference>
<dbReference type="InterPro" id="IPR045851">
    <property type="entry name" value="AMP-bd_C_sf"/>
</dbReference>
<protein>
    <submittedName>
        <fullName evidence="4">AMP-dependent synthetase</fullName>
    </submittedName>
</protein>
<dbReference type="Proteomes" id="UP000239874">
    <property type="component" value="Unassembled WGS sequence"/>
</dbReference>
<accession>A0A2S6AWG3</accession>
<sequence>MRAYGGEPFAEVGGRWLTGEDLTGYVDRLNTLIAGAGVAENAAIGVVMRNRFPHAAAILAFVSENRSFSMIYCQQSPEAIGADIERLGLALVVADPEDWTPAVVDAARRQGSVGIAIGADRDHVTLVPGLERLGAGPFGEVIDQHGVAVLTSGTTGPPKRLHIRVPVLERAAASASPGVAVSADEPPDLVFWPFGGIGGLCQLLGAVRAGKRLVLLERFTVPEWVSAIKRHQITRVGVQPTVIRMILDANVPKEDLASLKMLHGGSGPLDPGTRDRFEEVYGIPVLWAYGATEFAGTLIAWTPELYREYGAAKRASSGRPVPGSEVRVVDPVTGTEVPPGEEGVLEARIPLIEPDWIRTTDLASIDEDGFVTLHGRGDGAIIRGGFKVLPEVVRSALVAHPAVLDAVVVGLPDRRLGELVAAVVELASGVEPLTEDALREWLRDRLPYQQVPARIKIVDRLPRTPSLKVSFEAARKLFA</sequence>
<dbReference type="InterPro" id="IPR000873">
    <property type="entry name" value="AMP-dep_synth/lig_dom"/>
</dbReference>
<evidence type="ECO:0000259" key="3">
    <source>
        <dbReference type="Pfam" id="PF13193"/>
    </source>
</evidence>
<comment type="caution">
    <text evidence="4">The sequence shown here is derived from an EMBL/GenBank/DDBJ whole genome shotgun (WGS) entry which is preliminary data.</text>
</comment>
<dbReference type="OrthoDB" id="3444674at2"/>
<evidence type="ECO:0000259" key="2">
    <source>
        <dbReference type="Pfam" id="PF00501"/>
    </source>
</evidence>
<feature type="domain" description="AMP-binding enzyme C-terminal" evidence="3">
    <location>
        <begin position="395"/>
        <end position="468"/>
    </location>
</feature>
<evidence type="ECO:0000313" key="4">
    <source>
        <dbReference type="EMBL" id="PPJ39549.1"/>
    </source>
</evidence>
<feature type="domain" description="AMP-dependent synthetase/ligase" evidence="2">
    <location>
        <begin position="12"/>
        <end position="347"/>
    </location>
</feature>
<dbReference type="AlphaFoldDB" id="A0A2S6AWG3"/>
<dbReference type="CDD" id="cd04433">
    <property type="entry name" value="AFD_class_I"/>
    <property type="match status" value="1"/>
</dbReference>
<reference evidence="4 5" key="1">
    <citation type="submission" date="2018-02" db="EMBL/GenBank/DDBJ databases">
        <title>8 Nocardia nova and 1 Nocardia cyriacigeorgica strain used for evolution to TMP-SMX.</title>
        <authorList>
            <person name="Mehta H."/>
            <person name="Weng J."/>
            <person name="Shamoo Y."/>
        </authorList>
    </citation>
    <scope>NUCLEOTIDE SEQUENCE [LARGE SCALE GENOMIC DNA]</scope>
    <source>
        <strain evidence="4 5">MDA3139</strain>
    </source>
</reference>
<dbReference type="Gene3D" id="3.40.50.12780">
    <property type="entry name" value="N-terminal domain of ligase-like"/>
    <property type="match status" value="1"/>
</dbReference>
<gene>
    <name evidence="4" type="ORF">C5E45_03600</name>
</gene>
<dbReference type="Gene3D" id="3.30.300.30">
    <property type="match status" value="1"/>
</dbReference>
<dbReference type="SUPFAM" id="SSF56801">
    <property type="entry name" value="Acetyl-CoA synthetase-like"/>
    <property type="match status" value="1"/>
</dbReference>
<dbReference type="PANTHER" id="PTHR43201">
    <property type="entry name" value="ACYL-COA SYNTHETASE"/>
    <property type="match status" value="1"/>
</dbReference>
<organism evidence="4 5">
    <name type="scientific">Nocardia nova</name>
    <dbReference type="NCBI Taxonomy" id="37330"/>
    <lineage>
        <taxon>Bacteria</taxon>
        <taxon>Bacillati</taxon>
        <taxon>Actinomycetota</taxon>
        <taxon>Actinomycetes</taxon>
        <taxon>Mycobacteriales</taxon>
        <taxon>Nocardiaceae</taxon>
        <taxon>Nocardia</taxon>
    </lineage>
</organism>
<feature type="region of interest" description="Disordered" evidence="1">
    <location>
        <begin position="320"/>
        <end position="340"/>
    </location>
</feature>
<evidence type="ECO:0000313" key="5">
    <source>
        <dbReference type="Proteomes" id="UP000239874"/>
    </source>
</evidence>
<evidence type="ECO:0000256" key="1">
    <source>
        <dbReference type="SAM" id="MobiDB-lite"/>
    </source>
</evidence>
<dbReference type="Pfam" id="PF00501">
    <property type="entry name" value="AMP-binding"/>
    <property type="match status" value="1"/>
</dbReference>
<dbReference type="EMBL" id="PSZC01000002">
    <property type="protein sequence ID" value="PPJ39549.1"/>
    <property type="molecule type" value="Genomic_DNA"/>
</dbReference>
<dbReference type="InterPro" id="IPR025110">
    <property type="entry name" value="AMP-bd_C"/>
</dbReference>
<dbReference type="PANTHER" id="PTHR43201:SF32">
    <property type="entry name" value="2-SUCCINYLBENZOATE--COA LIGASE, CHLOROPLASTIC_PEROXISOMAL"/>
    <property type="match status" value="1"/>
</dbReference>
<proteinExistence type="predicted"/>
<name>A0A2S6AWG3_9NOCA</name>
<dbReference type="InterPro" id="IPR042099">
    <property type="entry name" value="ANL_N_sf"/>
</dbReference>